<dbReference type="AlphaFoldDB" id="A0A7I8JZL3"/>
<keyword evidence="2" id="KW-1185">Reference proteome</keyword>
<sequence length="81" mass="9206">MRPYAKKSEASACCIWIVRESYMKNCKAEGWVEIGRAAFEFWANMSPKVERHPFVKQAEHVNSAYLNKLLEEAGAISQAVV</sequence>
<reference evidence="1" key="1">
    <citation type="submission" date="2020-02" db="EMBL/GenBank/DDBJ databases">
        <authorList>
            <person name="Scholz U."/>
            <person name="Mascher M."/>
            <person name="Fiebig A."/>
        </authorList>
    </citation>
    <scope>NUCLEOTIDE SEQUENCE</scope>
</reference>
<gene>
    <name evidence="1" type="ORF">SI8410_01001360</name>
</gene>
<evidence type="ECO:0000313" key="2">
    <source>
        <dbReference type="Proteomes" id="UP000663760"/>
    </source>
</evidence>
<proteinExistence type="predicted"/>
<dbReference type="InterPro" id="IPR036910">
    <property type="entry name" value="HMG_box_dom_sf"/>
</dbReference>
<name>A0A7I8JZL3_SPIIN</name>
<dbReference type="Proteomes" id="UP000663760">
    <property type="component" value="Chromosome 1"/>
</dbReference>
<dbReference type="OrthoDB" id="1919336at2759"/>
<protein>
    <submittedName>
        <fullName evidence="1">Uncharacterized protein</fullName>
    </submittedName>
</protein>
<organism evidence="1 2">
    <name type="scientific">Spirodela intermedia</name>
    <name type="common">Intermediate duckweed</name>
    <dbReference type="NCBI Taxonomy" id="51605"/>
    <lineage>
        <taxon>Eukaryota</taxon>
        <taxon>Viridiplantae</taxon>
        <taxon>Streptophyta</taxon>
        <taxon>Embryophyta</taxon>
        <taxon>Tracheophyta</taxon>
        <taxon>Spermatophyta</taxon>
        <taxon>Magnoliopsida</taxon>
        <taxon>Liliopsida</taxon>
        <taxon>Araceae</taxon>
        <taxon>Lemnoideae</taxon>
        <taxon>Spirodela</taxon>
    </lineage>
</organism>
<evidence type="ECO:0000313" key="1">
    <source>
        <dbReference type="EMBL" id="CAA7389282.1"/>
    </source>
</evidence>
<accession>A0A7I8JZL3</accession>
<dbReference type="SUPFAM" id="SSF47095">
    <property type="entry name" value="HMG-box"/>
    <property type="match status" value="1"/>
</dbReference>
<dbReference type="EMBL" id="LR746264">
    <property type="protein sequence ID" value="CAA7389282.1"/>
    <property type="molecule type" value="Genomic_DNA"/>
</dbReference>